<gene>
    <name evidence="2" type="ORF">BDK51DRAFT_42276</name>
</gene>
<reference evidence="3" key="1">
    <citation type="journal article" date="2018" name="Nat. Microbiol.">
        <title>Leveraging single-cell genomics to expand the fungal tree of life.</title>
        <authorList>
            <person name="Ahrendt S.R."/>
            <person name="Quandt C.A."/>
            <person name="Ciobanu D."/>
            <person name="Clum A."/>
            <person name="Salamov A."/>
            <person name="Andreopoulos B."/>
            <person name="Cheng J.F."/>
            <person name="Woyke T."/>
            <person name="Pelin A."/>
            <person name="Henrissat B."/>
            <person name="Reynolds N.K."/>
            <person name="Benny G.L."/>
            <person name="Smith M.E."/>
            <person name="James T.Y."/>
            <person name="Grigoriev I.V."/>
        </authorList>
    </citation>
    <scope>NUCLEOTIDE SEQUENCE [LARGE SCALE GENOMIC DNA]</scope>
</reference>
<accession>A0A4P9W7Q6</accession>
<dbReference type="Proteomes" id="UP000269721">
    <property type="component" value="Unassembled WGS sequence"/>
</dbReference>
<proteinExistence type="predicted"/>
<name>A0A4P9W7Q6_9FUNG</name>
<sequence>MRERGAGTCSRRFAEAGAENAIVRVGVPDELLIVPEDRGNGSSGAIGGAEDMNPDGC</sequence>
<evidence type="ECO:0000313" key="2">
    <source>
        <dbReference type="EMBL" id="RKO86186.1"/>
    </source>
</evidence>
<keyword evidence="3" id="KW-1185">Reference proteome</keyword>
<protein>
    <submittedName>
        <fullName evidence="2">Uncharacterized protein</fullName>
    </submittedName>
</protein>
<organism evidence="2 3">
    <name type="scientific">Blyttiomyces helicus</name>
    <dbReference type="NCBI Taxonomy" id="388810"/>
    <lineage>
        <taxon>Eukaryota</taxon>
        <taxon>Fungi</taxon>
        <taxon>Fungi incertae sedis</taxon>
        <taxon>Chytridiomycota</taxon>
        <taxon>Chytridiomycota incertae sedis</taxon>
        <taxon>Chytridiomycetes</taxon>
        <taxon>Chytridiomycetes incertae sedis</taxon>
        <taxon>Blyttiomyces</taxon>
    </lineage>
</organism>
<feature type="region of interest" description="Disordered" evidence="1">
    <location>
        <begin position="36"/>
        <end position="57"/>
    </location>
</feature>
<evidence type="ECO:0000313" key="3">
    <source>
        <dbReference type="Proteomes" id="UP000269721"/>
    </source>
</evidence>
<dbReference type="EMBL" id="KZ998404">
    <property type="protein sequence ID" value="RKO86186.1"/>
    <property type="molecule type" value="Genomic_DNA"/>
</dbReference>
<dbReference type="AlphaFoldDB" id="A0A4P9W7Q6"/>
<evidence type="ECO:0000256" key="1">
    <source>
        <dbReference type="SAM" id="MobiDB-lite"/>
    </source>
</evidence>